<dbReference type="Proteomes" id="UP000765509">
    <property type="component" value="Unassembled WGS sequence"/>
</dbReference>
<comment type="caution">
    <text evidence="1">The sequence shown here is derived from an EMBL/GenBank/DDBJ whole genome shotgun (WGS) entry which is preliminary data.</text>
</comment>
<gene>
    <name evidence="1" type="ORF">O181_014573</name>
</gene>
<accession>A0A9Q3C0T2</accession>
<name>A0A9Q3C0T2_9BASI</name>
<protein>
    <submittedName>
        <fullName evidence="1">Uncharacterized protein</fullName>
    </submittedName>
</protein>
<sequence>MKNCYWPLRNMTHIIATLQAASSPEASRIYLQRHQTGLMGLNPSNSEVLFGPASLFFKMTSQNSPKTERKSFMPFHFSLAGLQNGLSLIFPISQIKTQSTSSMIGPYSNKNSSTYLGTEMKLDGLRIEEGGNVTL</sequence>
<evidence type="ECO:0000313" key="2">
    <source>
        <dbReference type="Proteomes" id="UP000765509"/>
    </source>
</evidence>
<keyword evidence="2" id="KW-1185">Reference proteome</keyword>
<proteinExistence type="predicted"/>
<reference evidence="1" key="1">
    <citation type="submission" date="2021-03" db="EMBL/GenBank/DDBJ databases">
        <title>Draft genome sequence of rust myrtle Austropuccinia psidii MF-1, a brazilian biotype.</title>
        <authorList>
            <person name="Quecine M.C."/>
            <person name="Pachon D.M.R."/>
            <person name="Bonatelli M.L."/>
            <person name="Correr F.H."/>
            <person name="Franceschini L.M."/>
            <person name="Leite T.F."/>
            <person name="Margarido G.R.A."/>
            <person name="Almeida C.A."/>
            <person name="Ferrarezi J.A."/>
            <person name="Labate C.A."/>
        </authorList>
    </citation>
    <scope>NUCLEOTIDE SEQUENCE</scope>
    <source>
        <strain evidence="1">MF-1</strain>
    </source>
</reference>
<organism evidence="1 2">
    <name type="scientific">Austropuccinia psidii MF-1</name>
    <dbReference type="NCBI Taxonomy" id="1389203"/>
    <lineage>
        <taxon>Eukaryota</taxon>
        <taxon>Fungi</taxon>
        <taxon>Dikarya</taxon>
        <taxon>Basidiomycota</taxon>
        <taxon>Pucciniomycotina</taxon>
        <taxon>Pucciniomycetes</taxon>
        <taxon>Pucciniales</taxon>
        <taxon>Sphaerophragmiaceae</taxon>
        <taxon>Austropuccinia</taxon>
    </lineage>
</organism>
<dbReference type="AlphaFoldDB" id="A0A9Q3C0T2"/>
<evidence type="ECO:0000313" key="1">
    <source>
        <dbReference type="EMBL" id="MBW0474858.1"/>
    </source>
</evidence>
<dbReference type="EMBL" id="AVOT02003884">
    <property type="protein sequence ID" value="MBW0474858.1"/>
    <property type="molecule type" value="Genomic_DNA"/>
</dbReference>